<comment type="function">
    <text evidence="6">Responsible for synthesis of pseudouridine from uracil.</text>
</comment>
<feature type="active site" evidence="4">
    <location>
        <position position="138"/>
    </location>
</feature>
<evidence type="ECO:0000313" key="9">
    <source>
        <dbReference type="Proteomes" id="UP000664218"/>
    </source>
</evidence>
<dbReference type="CDD" id="cd02869">
    <property type="entry name" value="PseudoU_synth_RluA_like"/>
    <property type="match status" value="1"/>
</dbReference>
<dbReference type="PROSITE" id="PS50889">
    <property type="entry name" value="S4"/>
    <property type="match status" value="1"/>
</dbReference>
<dbReference type="SUPFAM" id="SSF55174">
    <property type="entry name" value="Alpha-L RNA-binding motif"/>
    <property type="match status" value="1"/>
</dbReference>
<dbReference type="InterPro" id="IPR006145">
    <property type="entry name" value="PsdUridine_synth_RsuA/RluA"/>
</dbReference>
<evidence type="ECO:0000256" key="4">
    <source>
        <dbReference type="PIRSR" id="PIRSR606225-1"/>
    </source>
</evidence>
<dbReference type="GO" id="GO:0120159">
    <property type="term" value="F:rRNA pseudouridine synthase activity"/>
    <property type="evidence" value="ECO:0007669"/>
    <property type="project" value="UniProtKB-ARBA"/>
</dbReference>
<dbReference type="EMBL" id="JAFNJU010000001">
    <property type="protein sequence ID" value="MBO1263751.1"/>
    <property type="molecule type" value="Genomic_DNA"/>
</dbReference>
<dbReference type="Pfam" id="PF01479">
    <property type="entry name" value="S4"/>
    <property type="match status" value="1"/>
</dbReference>
<feature type="domain" description="RNA-binding S4" evidence="7">
    <location>
        <begin position="15"/>
        <end position="79"/>
    </location>
</feature>
<evidence type="ECO:0000313" key="8">
    <source>
        <dbReference type="EMBL" id="MBO1263751.1"/>
    </source>
</evidence>
<dbReference type="Proteomes" id="UP000664218">
    <property type="component" value="Unassembled WGS sequence"/>
</dbReference>
<dbReference type="RefSeq" id="WP_207598256.1">
    <property type="nucleotide sequence ID" value="NZ_JAFNJU010000001.1"/>
</dbReference>
<dbReference type="InterPro" id="IPR006225">
    <property type="entry name" value="PsdUridine_synth_RluC/D"/>
</dbReference>
<name>A0A939H602_9CLOT</name>
<dbReference type="EC" id="5.4.99.-" evidence="6"/>
<dbReference type="SUPFAM" id="SSF55120">
    <property type="entry name" value="Pseudouridine synthase"/>
    <property type="match status" value="1"/>
</dbReference>
<gene>
    <name evidence="8" type="ORF">J3A84_01670</name>
</gene>
<dbReference type="CDD" id="cd00165">
    <property type="entry name" value="S4"/>
    <property type="match status" value="1"/>
</dbReference>
<sequence>MEELQYIVEAEAQGKRLDVYLTEKLPDLSRSYIQKLIEKECITVEDRIRKSSYKVQEDESILLELPELEELEVSAKDIPIDILYEDEDLVVVNKEKGMVVHPAQGNYHDTLVNALLYHVKDLSGINGILRPGIVHRIDKDTTGILVVAKNDFAHGYLSAQLKDHSMKREYLALVHGNVKTDHGTIDAPLGRSRKDRMKMAIVEDGKRAVTHYDVVRRYKGFTLIRAKLETGRTHQIRVHMASVHHPLVGDYVYGHKKETIKGQLLHAATLGFETPHKGYMIFRTPVHQEFKEYLMKLHRMEKK</sequence>
<dbReference type="PROSITE" id="PS01129">
    <property type="entry name" value="PSI_RLU"/>
    <property type="match status" value="1"/>
</dbReference>
<keyword evidence="3 6" id="KW-0413">Isomerase</keyword>
<comment type="similarity">
    <text evidence="2 6">Belongs to the pseudouridine synthase RluA family.</text>
</comment>
<evidence type="ECO:0000259" key="7">
    <source>
        <dbReference type="SMART" id="SM00363"/>
    </source>
</evidence>
<reference evidence="8" key="1">
    <citation type="submission" date="2021-03" db="EMBL/GenBank/DDBJ databases">
        <title>Proteiniclasticum marinus sp. nov., isolated from tidal flat sediment.</title>
        <authorList>
            <person name="Namirimu T."/>
            <person name="Yang J.-A."/>
            <person name="Yang S.-H."/>
            <person name="Kim Y.-J."/>
            <person name="Kwon K.K."/>
        </authorList>
    </citation>
    <scope>NUCLEOTIDE SEQUENCE</scope>
    <source>
        <strain evidence="8">SCR006</strain>
    </source>
</reference>
<evidence type="ECO:0000256" key="5">
    <source>
        <dbReference type="PROSITE-ProRule" id="PRU00182"/>
    </source>
</evidence>
<dbReference type="PANTHER" id="PTHR21600">
    <property type="entry name" value="MITOCHONDRIAL RNA PSEUDOURIDINE SYNTHASE"/>
    <property type="match status" value="1"/>
</dbReference>
<evidence type="ECO:0000256" key="3">
    <source>
        <dbReference type="ARBA" id="ARBA00023235"/>
    </source>
</evidence>
<dbReference type="GO" id="GO:0000455">
    <property type="term" value="P:enzyme-directed rRNA pseudouridine synthesis"/>
    <property type="evidence" value="ECO:0007669"/>
    <property type="project" value="UniProtKB-ARBA"/>
</dbReference>
<organism evidence="8 9">
    <name type="scientific">Proteiniclasticum aestuarii</name>
    <dbReference type="NCBI Taxonomy" id="2817862"/>
    <lineage>
        <taxon>Bacteria</taxon>
        <taxon>Bacillati</taxon>
        <taxon>Bacillota</taxon>
        <taxon>Clostridia</taxon>
        <taxon>Eubacteriales</taxon>
        <taxon>Clostridiaceae</taxon>
        <taxon>Proteiniclasticum</taxon>
    </lineage>
</organism>
<proteinExistence type="inferred from homology"/>
<dbReference type="Gene3D" id="3.10.290.10">
    <property type="entry name" value="RNA-binding S4 domain"/>
    <property type="match status" value="1"/>
</dbReference>
<dbReference type="InterPro" id="IPR006224">
    <property type="entry name" value="PsdUridine_synth_RluA-like_CS"/>
</dbReference>
<dbReference type="Pfam" id="PF00849">
    <property type="entry name" value="PseudoU_synth_2"/>
    <property type="match status" value="1"/>
</dbReference>
<dbReference type="AlphaFoldDB" id="A0A939H602"/>
<evidence type="ECO:0000256" key="2">
    <source>
        <dbReference type="ARBA" id="ARBA00010876"/>
    </source>
</evidence>
<dbReference type="InterPro" id="IPR002942">
    <property type="entry name" value="S4_RNA-bd"/>
</dbReference>
<keyword evidence="5" id="KW-0694">RNA-binding</keyword>
<protein>
    <recommendedName>
        <fullName evidence="6">Pseudouridine synthase</fullName>
        <ecNumber evidence="6">5.4.99.-</ecNumber>
    </recommendedName>
</protein>
<accession>A0A939H602</accession>
<dbReference type="PANTHER" id="PTHR21600:SF44">
    <property type="entry name" value="RIBOSOMAL LARGE SUBUNIT PSEUDOURIDINE SYNTHASE D"/>
    <property type="match status" value="1"/>
</dbReference>
<dbReference type="Gene3D" id="3.30.2350.10">
    <property type="entry name" value="Pseudouridine synthase"/>
    <property type="match status" value="1"/>
</dbReference>
<evidence type="ECO:0000256" key="6">
    <source>
        <dbReference type="RuleBase" id="RU362028"/>
    </source>
</evidence>
<dbReference type="InterPro" id="IPR050188">
    <property type="entry name" value="RluA_PseudoU_synthase"/>
</dbReference>
<comment type="caution">
    <text evidence="8">The sequence shown here is derived from an EMBL/GenBank/DDBJ whole genome shotgun (WGS) entry which is preliminary data.</text>
</comment>
<dbReference type="InterPro" id="IPR020103">
    <property type="entry name" value="PsdUridine_synth_cat_dom_sf"/>
</dbReference>
<dbReference type="GO" id="GO:0003723">
    <property type="term" value="F:RNA binding"/>
    <property type="evidence" value="ECO:0007669"/>
    <property type="project" value="UniProtKB-KW"/>
</dbReference>
<comment type="catalytic activity">
    <reaction evidence="1 6">
        <text>a uridine in RNA = a pseudouridine in RNA</text>
        <dbReference type="Rhea" id="RHEA:48348"/>
        <dbReference type="Rhea" id="RHEA-COMP:12068"/>
        <dbReference type="Rhea" id="RHEA-COMP:12069"/>
        <dbReference type="ChEBI" id="CHEBI:65314"/>
        <dbReference type="ChEBI" id="CHEBI:65315"/>
    </reaction>
</comment>
<dbReference type="NCBIfam" id="TIGR00005">
    <property type="entry name" value="rluA_subfam"/>
    <property type="match status" value="1"/>
</dbReference>
<dbReference type="InterPro" id="IPR036986">
    <property type="entry name" value="S4_RNA-bd_sf"/>
</dbReference>
<evidence type="ECO:0000256" key="1">
    <source>
        <dbReference type="ARBA" id="ARBA00000073"/>
    </source>
</evidence>
<keyword evidence="9" id="KW-1185">Reference proteome</keyword>
<dbReference type="SMART" id="SM00363">
    <property type="entry name" value="S4"/>
    <property type="match status" value="1"/>
</dbReference>